<dbReference type="GO" id="GO:0003824">
    <property type="term" value="F:catalytic activity"/>
    <property type="evidence" value="ECO:0007669"/>
    <property type="project" value="InterPro"/>
</dbReference>
<protein>
    <recommendedName>
        <fullName evidence="2">Endonuclease/exonuclease/phosphatase domain-containing protein</fullName>
    </recommendedName>
</protein>
<keyword evidence="4" id="KW-1185">Reference proteome</keyword>
<reference evidence="3 4" key="1">
    <citation type="submission" date="2017-11" db="EMBL/GenBank/DDBJ databases">
        <title>The genome of Rhizophagus clarus HR1 reveals common genetic basis of auxotrophy among arbuscular mycorrhizal fungi.</title>
        <authorList>
            <person name="Kobayashi Y."/>
        </authorList>
    </citation>
    <scope>NUCLEOTIDE SEQUENCE [LARGE SCALE GENOMIC DNA]</scope>
    <source>
        <strain evidence="3 4">HR1</strain>
    </source>
</reference>
<dbReference type="EMBL" id="BEXD01001276">
    <property type="protein sequence ID" value="GBB93297.1"/>
    <property type="molecule type" value="Genomic_DNA"/>
</dbReference>
<dbReference type="Proteomes" id="UP000247702">
    <property type="component" value="Unassembled WGS sequence"/>
</dbReference>
<feature type="domain" description="Endonuclease/exonuclease/phosphatase" evidence="2">
    <location>
        <begin position="76"/>
        <end position="288"/>
    </location>
</feature>
<dbReference type="InterPro" id="IPR036691">
    <property type="entry name" value="Endo/exonu/phosph_ase_sf"/>
</dbReference>
<name>A0A2Z6QT05_9GLOM</name>
<sequence>MEVQHINNSKVPSSISPLPPQNVTPHTTNINFDNRPISNLNDLLTLNVINELNPNSIPLYNPDNNQYFIDYVRIGTINIQSGFNTKKDNINLFFKQENFDILGLTELGLIISDKFLKKEYFDNHVIIYDMSGTNDRNSGVALIISKPFCKHITKTKSYKGRLICIDLFFKNHLIRIINTYIHANNTKTQSIKDLTDQLFQLILEANTNNYNLIVMGDFNVNPSQFIKNNQKTQNAPFWKQDVLRKIKRFNLSHSVKYFQNKYLPTRTPQTSNNSPTPGSCIDHIYVSEKILDATFNSNILQINNTFFNTDHKCVYILIDQQFFHSRKNLKASSKVTYQPNNQRRKTFNYNSMNKDKWSNYKTESKIQLDKLSILHNNDHIRSPIHVDALLINKKWSNIKTIIDYSKLQTIPTYKSLQHYNFNTPLPLRQKFNKILAIHNILTLFNRKKILHCNPDLDPSTQWSKYWSSWPLLRLLAETREFRHAETAETAETRFRQAPKNAEMPKLPKLPKLFRHFGVVYHMIYI</sequence>
<comment type="caution">
    <text evidence="3">The sequence shown here is derived from an EMBL/GenBank/DDBJ whole genome shotgun (WGS) entry which is preliminary data.</text>
</comment>
<organism evidence="3 4">
    <name type="scientific">Rhizophagus clarus</name>
    <dbReference type="NCBI Taxonomy" id="94130"/>
    <lineage>
        <taxon>Eukaryota</taxon>
        <taxon>Fungi</taxon>
        <taxon>Fungi incertae sedis</taxon>
        <taxon>Mucoromycota</taxon>
        <taxon>Glomeromycotina</taxon>
        <taxon>Glomeromycetes</taxon>
        <taxon>Glomerales</taxon>
        <taxon>Glomeraceae</taxon>
        <taxon>Rhizophagus</taxon>
    </lineage>
</organism>
<accession>A0A2Z6QT05</accession>
<dbReference type="AlphaFoldDB" id="A0A2Z6QT05"/>
<feature type="region of interest" description="Disordered" evidence="1">
    <location>
        <begin position="1"/>
        <end position="20"/>
    </location>
</feature>
<dbReference type="InterPro" id="IPR005135">
    <property type="entry name" value="Endo/exonuclease/phosphatase"/>
</dbReference>
<evidence type="ECO:0000313" key="4">
    <source>
        <dbReference type="Proteomes" id="UP000247702"/>
    </source>
</evidence>
<evidence type="ECO:0000259" key="2">
    <source>
        <dbReference type="Pfam" id="PF03372"/>
    </source>
</evidence>
<dbReference type="Gene3D" id="3.60.10.10">
    <property type="entry name" value="Endonuclease/exonuclease/phosphatase"/>
    <property type="match status" value="1"/>
</dbReference>
<dbReference type="Pfam" id="PF03372">
    <property type="entry name" value="Exo_endo_phos"/>
    <property type="match status" value="1"/>
</dbReference>
<feature type="compositionally biased region" description="Polar residues" evidence="1">
    <location>
        <begin position="1"/>
        <end position="16"/>
    </location>
</feature>
<evidence type="ECO:0000313" key="3">
    <source>
        <dbReference type="EMBL" id="GBB93297.1"/>
    </source>
</evidence>
<dbReference type="SUPFAM" id="SSF56219">
    <property type="entry name" value="DNase I-like"/>
    <property type="match status" value="1"/>
</dbReference>
<proteinExistence type="predicted"/>
<evidence type="ECO:0000256" key="1">
    <source>
        <dbReference type="SAM" id="MobiDB-lite"/>
    </source>
</evidence>
<gene>
    <name evidence="3" type="ORF">RclHR1_21460003</name>
</gene>